<dbReference type="AlphaFoldDB" id="A0A453BBT0"/>
<dbReference type="PANTHER" id="PTHR10698:SF0">
    <property type="entry name" value="V-TYPE PROTON ATPASE SUBUNIT H"/>
    <property type="match status" value="1"/>
</dbReference>
<dbReference type="InterPro" id="IPR004908">
    <property type="entry name" value="ATPase_V1-cplx_hsu"/>
</dbReference>
<reference evidence="1" key="4">
    <citation type="submission" date="2019-03" db="UniProtKB">
        <authorList>
            <consortium name="EnsemblPlants"/>
        </authorList>
    </citation>
    <scope>IDENTIFICATION</scope>
</reference>
<dbReference type="GO" id="GO:0046961">
    <property type="term" value="F:proton-transporting ATPase activity, rotational mechanism"/>
    <property type="evidence" value="ECO:0007669"/>
    <property type="project" value="InterPro"/>
</dbReference>
<dbReference type="SUPFAM" id="SSF48371">
    <property type="entry name" value="ARM repeat"/>
    <property type="match status" value="1"/>
</dbReference>
<evidence type="ECO:0008006" key="3">
    <source>
        <dbReference type="Google" id="ProtNLM"/>
    </source>
</evidence>
<dbReference type="InterPro" id="IPR016024">
    <property type="entry name" value="ARM-type_fold"/>
</dbReference>
<dbReference type="EnsemblPlants" id="AET2Gv20447300.9">
    <property type="protein sequence ID" value="AET2Gv20447300.9"/>
    <property type="gene ID" value="AET2Gv20447300"/>
</dbReference>
<reference evidence="1" key="3">
    <citation type="journal article" date="2017" name="Nature">
        <title>Genome sequence of the progenitor of the wheat D genome Aegilops tauschii.</title>
        <authorList>
            <person name="Luo M.C."/>
            <person name="Gu Y.Q."/>
            <person name="Puiu D."/>
            <person name="Wang H."/>
            <person name="Twardziok S.O."/>
            <person name="Deal K.R."/>
            <person name="Huo N."/>
            <person name="Zhu T."/>
            <person name="Wang L."/>
            <person name="Wang Y."/>
            <person name="McGuire P.E."/>
            <person name="Liu S."/>
            <person name="Long H."/>
            <person name="Ramasamy R.K."/>
            <person name="Rodriguez J.C."/>
            <person name="Van S.L."/>
            <person name="Yuan L."/>
            <person name="Wang Z."/>
            <person name="Xia Z."/>
            <person name="Xiao L."/>
            <person name="Anderson O.D."/>
            <person name="Ouyang S."/>
            <person name="Liang Y."/>
            <person name="Zimin A.V."/>
            <person name="Pertea G."/>
            <person name="Qi P."/>
            <person name="Bennetzen J.L."/>
            <person name="Dai X."/>
            <person name="Dawson M.W."/>
            <person name="Muller H.G."/>
            <person name="Kugler K."/>
            <person name="Rivarola-Duarte L."/>
            <person name="Spannagl M."/>
            <person name="Mayer K.F.X."/>
            <person name="Lu F.H."/>
            <person name="Bevan M.W."/>
            <person name="Leroy P."/>
            <person name="Li P."/>
            <person name="You F.M."/>
            <person name="Sun Q."/>
            <person name="Liu Z."/>
            <person name="Lyons E."/>
            <person name="Wicker T."/>
            <person name="Salzberg S.L."/>
            <person name="Devos K.M."/>
            <person name="Dvorak J."/>
        </authorList>
    </citation>
    <scope>NUCLEOTIDE SEQUENCE [LARGE SCALE GENOMIC DNA]</scope>
    <source>
        <strain evidence="1">cv. AL8/78</strain>
    </source>
</reference>
<dbReference type="Gene3D" id="1.25.10.10">
    <property type="entry name" value="Leucine-rich Repeat Variant"/>
    <property type="match status" value="1"/>
</dbReference>
<evidence type="ECO:0000313" key="1">
    <source>
        <dbReference type="EnsemblPlants" id="AET2Gv20447300.9"/>
    </source>
</evidence>
<proteinExistence type="predicted"/>
<keyword evidence="2" id="KW-1185">Reference proteome</keyword>
<dbReference type="Gramene" id="AET2Gv20447300.9">
    <property type="protein sequence ID" value="AET2Gv20447300.9"/>
    <property type="gene ID" value="AET2Gv20447300"/>
</dbReference>
<reference evidence="2" key="1">
    <citation type="journal article" date="2014" name="Science">
        <title>Ancient hybridizations among the ancestral genomes of bread wheat.</title>
        <authorList>
            <consortium name="International Wheat Genome Sequencing Consortium,"/>
            <person name="Marcussen T."/>
            <person name="Sandve S.R."/>
            <person name="Heier L."/>
            <person name="Spannagl M."/>
            <person name="Pfeifer M."/>
            <person name="Jakobsen K.S."/>
            <person name="Wulff B.B."/>
            <person name="Steuernagel B."/>
            <person name="Mayer K.F."/>
            <person name="Olsen O.A."/>
        </authorList>
    </citation>
    <scope>NUCLEOTIDE SEQUENCE [LARGE SCALE GENOMIC DNA]</scope>
    <source>
        <strain evidence="2">cv. AL8/78</strain>
    </source>
</reference>
<name>A0A453BBT0_AEGTS</name>
<dbReference type="GO" id="GO:0000221">
    <property type="term" value="C:vacuolar proton-transporting V-type ATPase, V1 domain"/>
    <property type="evidence" value="ECO:0007669"/>
    <property type="project" value="InterPro"/>
</dbReference>
<reference evidence="2" key="2">
    <citation type="journal article" date="2017" name="Nat. Plants">
        <title>The Aegilops tauschii genome reveals multiple impacts of transposons.</title>
        <authorList>
            <person name="Zhao G."/>
            <person name="Zou C."/>
            <person name="Li K."/>
            <person name="Wang K."/>
            <person name="Li T."/>
            <person name="Gao L."/>
            <person name="Zhang X."/>
            <person name="Wang H."/>
            <person name="Yang Z."/>
            <person name="Liu X."/>
            <person name="Jiang W."/>
            <person name="Mao L."/>
            <person name="Kong X."/>
            <person name="Jiao Y."/>
            <person name="Jia J."/>
        </authorList>
    </citation>
    <scope>NUCLEOTIDE SEQUENCE [LARGE SCALE GENOMIC DNA]</scope>
    <source>
        <strain evidence="2">cv. AL8/78</strain>
    </source>
</reference>
<dbReference type="Proteomes" id="UP000015105">
    <property type="component" value="Chromosome 2D"/>
</dbReference>
<protein>
    <recommendedName>
        <fullName evidence="3">ATPase V1 complex subunit H C-terminal domain-containing protein</fullName>
    </recommendedName>
</protein>
<dbReference type="Pfam" id="PF03224">
    <property type="entry name" value="V-ATPase_H_N"/>
    <property type="match status" value="1"/>
</dbReference>
<evidence type="ECO:0000313" key="2">
    <source>
        <dbReference type="Proteomes" id="UP000015105"/>
    </source>
</evidence>
<organism evidence="1 2">
    <name type="scientific">Aegilops tauschii subsp. strangulata</name>
    <name type="common">Goatgrass</name>
    <dbReference type="NCBI Taxonomy" id="200361"/>
    <lineage>
        <taxon>Eukaryota</taxon>
        <taxon>Viridiplantae</taxon>
        <taxon>Streptophyta</taxon>
        <taxon>Embryophyta</taxon>
        <taxon>Tracheophyta</taxon>
        <taxon>Spermatophyta</taxon>
        <taxon>Magnoliopsida</taxon>
        <taxon>Liliopsida</taxon>
        <taxon>Poales</taxon>
        <taxon>Poaceae</taxon>
        <taxon>BOP clade</taxon>
        <taxon>Pooideae</taxon>
        <taxon>Triticodae</taxon>
        <taxon>Triticeae</taxon>
        <taxon>Triticinae</taxon>
        <taxon>Aegilops</taxon>
    </lineage>
</organism>
<reference evidence="1" key="5">
    <citation type="journal article" date="2021" name="G3 (Bethesda)">
        <title>Aegilops tauschii genome assembly Aet v5.0 features greater sequence contiguity and improved annotation.</title>
        <authorList>
            <person name="Wang L."/>
            <person name="Zhu T."/>
            <person name="Rodriguez J.C."/>
            <person name="Deal K.R."/>
            <person name="Dubcovsky J."/>
            <person name="McGuire P.E."/>
            <person name="Lux T."/>
            <person name="Spannagl M."/>
            <person name="Mayer K.F.X."/>
            <person name="Baldrich P."/>
            <person name="Meyers B.C."/>
            <person name="Huo N."/>
            <person name="Gu Y.Q."/>
            <person name="Zhou H."/>
            <person name="Devos K.M."/>
            <person name="Bennetzen J.L."/>
            <person name="Unver T."/>
            <person name="Budak H."/>
            <person name="Gulick P.J."/>
            <person name="Galiba G."/>
            <person name="Kalapos B."/>
            <person name="Nelson D.R."/>
            <person name="Li P."/>
            <person name="You F.M."/>
            <person name="Luo M.C."/>
            <person name="Dvorak J."/>
        </authorList>
    </citation>
    <scope>NUCLEOTIDE SEQUENCE [LARGE SCALE GENOMIC DNA]</scope>
    <source>
        <strain evidence="1">cv. AL8/78</strain>
    </source>
</reference>
<sequence length="233" mass="26337">EGHNFRVLKRDIPWETYMSTKLITSTCLQLLRRYDHKPESQRGPLLDEDGPSYVRVFLNILRSISKEETVEYVLALIDEMLAANPKRAALFYDNSLSGEDIYDPFLRLLLKGNWFVQEKSCKILTHLISARPKLQNGMVPNGEASNSKSKLTSIHDVLKGLVDWLCSQLRSPTHPNCSIPTATHCLATLLRETYVRTLFVQADGVKLLIPLISPASTQQSIQFLYSNCLCGSL</sequence>
<dbReference type="InterPro" id="IPR011989">
    <property type="entry name" value="ARM-like"/>
</dbReference>
<dbReference type="PANTHER" id="PTHR10698">
    <property type="entry name" value="V-TYPE PROTON ATPASE SUBUNIT H"/>
    <property type="match status" value="1"/>
</dbReference>
<accession>A0A453BBT0</accession>